<dbReference type="InterPro" id="IPR036220">
    <property type="entry name" value="UDP-Glc/GDP-Man_DH_C_sf"/>
</dbReference>
<comment type="similarity">
    <text evidence="2 7">Belongs to the UDP-glucose/GDP-mannose dehydrogenase family.</text>
</comment>
<dbReference type="PANTHER" id="PTHR43750:SF3">
    <property type="entry name" value="UDP-GLUCOSE 6-DEHYDROGENASE TUAD"/>
    <property type="match status" value="1"/>
</dbReference>
<dbReference type="SUPFAM" id="SSF48179">
    <property type="entry name" value="6-phosphogluconate dehydrogenase C-terminal domain-like"/>
    <property type="match status" value="1"/>
</dbReference>
<feature type="binding site" evidence="9">
    <location>
        <begin position="150"/>
        <end position="153"/>
    </location>
    <ligand>
        <name>substrate</name>
    </ligand>
</feature>
<name>A0A1F5RGU7_9BACT</name>
<dbReference type="PIRSF" id="PIRSF500134">
    <property type="entry name" value="UDPglc_DH_bac"/>
    <property type="match status" value="1"/>
</dbReference>
<dbReference type="InterPro" id="IPR028357">
    <property type="entry name" value="UDPglc_DH_bac"/>
</dbReference>
<dbReference type="EMBL" id="MFFM01000015">
    <property type="protein sequence ID" value="OGF13554.1"/>
    <property type="molecule type" value="Genomic_DNA"/>
</dbReference>
<feature type="binding site" evidence="9">
    <location>
        <position position="202"/>
    </location>
    <ligand>
        <name>substrate</name>
    </ligand>
</feature>
<feature type="active site" description="Nucleophile" evidence="8">
    <location>
        <position position="258"/>
    </location>
</feature>
<reference evidence="12 13" key="1">
    <citation type="journal article" date="2016" name="Nat. Commun.">
        <title>Thousands of microbial genomes shed light on interconnected biogeochemical processes in an aquifer system.</title>
        <authorList>
            <person name="Anantharaman K."/>
            <person name="Brown C.T."/>
            <person name="Hug L.A."/>
            <person name="Sharon I."/>
            <person name="Castelle C.J."/>
            <person name="Probst A.J."/>
            <person name="Thomas B.C."/>
            <person name="Singh A."/>
            <person name="Wilkins M.J."/>
            <person name="Karaoz U."/>
            <person name="Brodie E.L."/>
            <person name="Williams K.H."/>
            <person name="Hubbard S.S."/>
            <person name="Banfield J.F."/>
        </authorList>
    </citation>
    <scope>NUCLEOTIDE SEQUENCE [LARGE SCALE GENOMIC DNA]</scope>
</reference>
<dbReference type="SMART" id="SM00984">
    <property type="entry name" value="UDPG_MGDP_dh_C"/>
    <property type="match status" value="1"/>
</dbReference>
<evidence type="ECO:0000313" key="12">
    <source>
        <dbReference type="EMBL" id="OGF13554.1"/>
    </source>
</evidence>
<dbReference type="GO" id="GO:0000271">
    <property type="term" value="P:polysaccharide biosynthetic process"/>
    <property type="evidence" value="ECO:0007669"/>
    <property type="project" value="InterPro"/>
</dbReference>
<evidence type="ECO:0000256" key="7">
    <source>
        <dbReference type="PIRNR" id="PIRNR000124"/>
    </source>
</evidence>
<gene>
    <name evidence="12" type="ORF">A2024_07155</name>
</gene>
<dbReference type="EC" id="1.1.1.22" evidence="3 7"/>
<keyword evidence="4 7" id="KW-0560">Oxidoreductase</keyword>
<evidence type="ECO:0000256" key="1">
    <source>
        <dbReference type="ARBA" id="ARBA00004701"/>
    </source>
</evidence>
<evidence type="ECO:0000256" key="4">
    <source>
        <dbReference type="ARBA" id="ARBA00023002"/>
    </source>
</evidence>
<dbReference type="SUPFAM" id="SSF52413">
    <property type="entry name" value="UDP-glucose/GDP-mannose dehydrogenase C-terminal domain"/>
    <property type="match status" value="1"/>
</dbReference>
<feature type="binding site" evidence="10">
    <location>
        <position position="325"/>
    </location>
    <ligand>
        <name>NAD(+)</name>
        <dbReference type="ChEBI" id="CHEBI:57540"/>
    </ligand>
</feature>
<dbReference type="NCBIfam" id="TIGR03026">
    <property type="entry name" value="NDP-sugDHase"/>
    <property type="match status" value="1"/>
</dbReference>
<evidence type="ECO:0000259" key="11">
    <source>
        <dbReference type="SMART" id="SM00984"/>
    </source>
</evidence>
<dbReference type="InterPro" id="IPR017476">
    <property type="entry name" value="UDP-Glc/GDP-Man"/>
</dbReference>
<feature type="binding site" evidence="10">
    <location>
        <position position="261"/>
    </location>
    <ligand>
        <name>NAD(+)</name>
        <dbReference type="ChEBI" id="CHEBI:57540"/>
    </ligand>
</feature>
<evidence type="ECO:0000256" key="5">
    <source>
        <dbReference type="ARBA" id="ARBA00023027"/>
    </source>
</evidence>
<comment type="pathway">
    <text evidence="1">Nucleotide-sugar biosynthesis; UDP-alpha-D-glucuronate biosynthesis; UDP-alpha-D-glucuronate from UDP-alpha-D-glucose: step 1/1.</text>
</comment>
<dbReference type="InterPro" id="IPR014026">
    <property type="entry name" value="UDP-Glc/GDP-Man_DH_dimer"/>
</dbReference>
<comment type="catalytic activity">
    <reaction evidence="6 7">
        <text>UDP-alpha-D-glucose + 2 NAD(+) + H2O = UDP-alpha-D-glucuronate + 2 NADH + 3 H(+)</text>
        <dbReference type="Rhea" id="RHEA:23596"/>
        <dbReference type="ChEBI" id="CHEBI:15377"/>
        <dbReference type="ChEBI" id="CHEBI:15378"/>
        <dbReference type="ChEBI" id="CHEBI:57540"/>
        <dbReference type="ChEBI" id="CHEBI:57945"/>
        <dbReference type="ChEBI" id="CHEBI:58052"/>
        <dbReference type="ChEBI" id="CHEBI:58885"/>
        <dbReference type="EC" id="1.1.1.22"/>
    </reaction>
</comment>
<evidence type="ECO:0000256" key="6">
    <source>
        <dbReference type="ARBA" id="ARBA00047473"/>
    </source>
</evidence>
<dbReference type="GO" id="GO:0051287">
    <property type="term" value="F:NAD binding"/>
    <property type="evidence" value="ECO:0007669"/>
    <property type="project" value="InterPro"/>
</dbReference>
<dbReference type="InterPro" id="IPR036291">
    <property type="entry name" value="NAD(P)-bd_dom_sf"/>
</dbReference>
<feature type="binding site" evidence="10">
    <location>
        <position position="30"/>
    </location>
    <ligand>
        <name>NAD(+)</name>
        <dbReference type="ChEBI" id="CHEBI:57540"/>
    </ligand>
</feature>
<dbReference type="SUPFAM" id="SSF51735">
    <property type="entry name" value="NAD(P)-binding Rossmann-fold domains"/>
    <property type="match status" value="1"/>
</dbReference>
<evidence type="ECO:0000256" key="2">
    <source>
        <dbReference type="ARBA" id="ARBA00006601"/>
    </source>
</evidence>
<protein>
    <recommendedName>
        <fullName evidence="3 7">UDP-glucose 6-dehydrogenase</fullName>
        <ecNumber evidence="3 7">1.1.1.22</ecNumber>
    </recommendedName>
</protein>
<dbReference type="Pfam" id="PF00984">
    <property type="entry name" value="UDPG_MGDP_dh"/>
    <property type="match status" value="1"/>
</dbReference>
<dbReference type="Gene3D" id="1.20.5.100">
    <property type="entry name" value="Cytochrome c1, transmembrane anchor, C-terminal"/>
    <property type="match status" value="1"/>
</dbReference>
<dbReference type="AlphaFoldDB" id="A0A1F5RGU7"/>
<feature type="binding site" evidence="9">
    <location>
        <position position="255"/>
    </location>
    <ligand>
        <name>substrate</name>
    </ligand>
</feature>
<dbReference type="Pfam" id="PF03720">
    <property type="entry name" value="UDPG_MGDP_dh_C"/>
    <property type="match status" value="1"/>
</dbReference>
<dbReference type="GO" id="GO:0006065">
    <property type="term" value="P:UDP-glucuronate biosynthetic process"/>
    <property type="evidence" value="ECO:0007669"/>
    <property type="project" value="UniProtKB-UniPathway"/>
</dbReference>
<evidence type="ECO:0000313" key="13">
    <source>
        <dbReference type="Proteomes" id="UP000177230"/>
    </source>
</evidence>
<feature type="binding site" evidence="10">
    <location>
        <position position="119"/>
    </location>
    <ligand>
        <name>NAD(+)</name>
        <dbReference type="ChEBI" id="CHEBI:57540"/>
    </ligand>
</feature>
<dbReference type="InterPro" id="IPR014027">
    <property type="entry name" value="UDP-Glc/GDP-Man_DH_C"/>
</dbReference>
<evidence type="ECO:0000256" key="8">
    <source>
        <dbReference type="PIRSR" id="PIRSR500134-1"/>
    </source>
</evidence>
<dbReference type="PIRSF" id="PIRSF000124">
    <property type="entry name" value="UDPglc_GDPman_dh"/>
    <property type="match status" value="1"/>
</dbReference>
<evidence type="ECO:0000256" key="3">
    <source>
        <dbReference type="ARBA" id="ARBA00012954"/>
    </source>
</evidence>
<feature type="binding site" evidence="9">
    <location>
        <position position="318"/>
    </location>
    <ligand>
        <name>substrate</name>
    </ligand>
</feature>
<accession>A0A1F5RGU7</accession>
<dbReference type="Proteomes" id="UP000177230">
    <property type="component" value="Unassembled WGS sequence"/>
</dbReference>
<feature type="domain" description="UDP-glucose/GDP-mannose dehydrogenase C-terminal" evidence="11">
    <location>
        <begin position="311"/>
        <end position="412"/>
    </location>
</feature>
<dbReference type="Pfam" id="PF03721">
    <property type="entry name" value="UDPG_MGDP_dh_N"/>
    <property type="match status" value="1"/>
</dbReference>
<feature type="binding site" evidence="9">
    <location>
        <begin position="247"/>
        <end position="251"/>
    </location>
    <ligand>
        <name>substrate</name>
    </ligand>
</feature>
<sequence>MKLAVVGTGYVGLVSGVCFAEWGHQVICVDNDAAKIEMLKKGQIPIYEPGLKELMDKNLQRLEFSTSIEEATDKSDIIFIAVGTPPRPNGEADLSAVETVAATVARRMKSYKLVVEKSTVPVQTGDRVKQTMAVNNLNKVEFDVASNPEFLREGTAIEDSLKPDRVVFGTDSERARKMLLELYSPLGCPIVATDIQSSELIKHASNSFLAMKISFINAVANVCEKSGANVEQVAEGMGLDRRIGRSFLNAGIGFGGFCFPKDLQAFIRISEKLGYDFKLLKAVEEINEDQKKLFVKKIEELVWNISGKTIGILGLAFKPNTDDMRFAPSIDIIEALQKDGAKIRAYDPVSMDRARQVLKDVHYCNDPYDAARDADCLVIVTEWEEFKKLDLARIRSLLKVPAIADGRNIFDPGKMKELGFIYQGIGR</sequence>
<dbReference type="InterPro" id="IPR008927">
    <property type="entry name" value="6-PGluconate_DH-like_C_sf"/>
</dbReference>
<proteinExistence type="inferred from homology"/>
<feature type="binding site" evidence="10">
    <location>
        <position position="84"/>
    </location>
    <ligand>
        <name>NAD(+)</name>
        <dbReference type="ChEBI" id="CHEBI:57540"/>
    </ligand>
</feature>
<feature type="binding site" evidence="10">
    <location>
        <position position="153"/>
    </location>
    <ligand>
        <name>NAD(+)</name>
        <dbReference type="ChEBI" id="CHEBI:57540"/>
    </ligand>
</feature>
<dbReference type="Gene3D" id="3.40.50.720">
    <property type="entry name" value="NAD(P)-binding Rossmann-like Domain"/>
    <property type="match status" value="2"/>
</dbReference>
<dbReference type="InterPro" id="IPR001732">
    <property type="entry name" value="UDP-Glc/GDP-Man_DH_N"/>
</dbReference>
<keyword evidence="5 7" id="KW-0520">NAD</keyword>
<dbReference type="UniPathway" id="UPA00038">
    <property type="reaction ID" value="UER00491"/>
</dbReference>
<comment type="caution">
    <text evidence="12">The sequence shown here is derived from an EMBL/GenBank/DDBJ whole genome shotgun (WGS) entry which is preliminary data.</text>
</comment>
<feature type="binding site" evidence="10">
    <location>
        <position position="35"/>
    </location>
    <ligand>
        <name>NAD(+)</name>
        <dbReference type="ChEBI" id="CHEBI:57540"/>
    </ligand>
</feature>
<evidence type="ECO:0000256" key="9">
    <source>
        <dbReference type="PIRSR" id="PIRSR500134-2"/>
    </source>
</evidence>
<evidence type="ECO:0000256" key="10">
    <source>
        <dbReference type="PIRSR" id="PIRSR500134-3"/>
    </source>
</evidence>
<organism evidence="12 13">
    <name type="scientific">Candidatus Edwardsbacteria bacterium GWF2_54_11</name>
    <dbReference type="NCBI Taxonomy" id="1817851"/>
    <lineage>
        <taxon>Bacteria</taxon>
        <taxon>Candidatus Edwardsiibacteriota</taxon>
    </lineage>
</organism>
<dbReference type="PANTHER" id="PTHR43750">
    <property type="entry name" value="UDP-GLUCOSE 6-DEHYDROGENASE TUAD"/>
    <property type="match status" value="1"/>
</dbReference>
<dbReference type="GO" id="GO:0003979">
    <property type="term" value="F:UDP-glucose 6-dehydrogenase activity"/>
    <property type="evidence" value="ECO:0007669"/>
    <property type="project" value="UniProtKB-EC"/>
</dbReference>